<sequence length="1277" mass="146015">QYRKSNYCRAEAQYAFQRERKIVPILLQKQYKPDGWLLFIIGQLLYVDFNKYEFSRAMELLTKELKATKTNEENVLHVSPKEKAQTSHMKTTLSVTYPINILHWTQAQVQDWLVEHDLVQMARLLKNYDGRSLIYLHRYMKHGQSQQILNLLQEDSIRRTNQTKYLFSSMEDNFERLVDALSISPLSIDVLVKLANLIEQRTHQSDSSFEMQALLILEHWAWHRLSYDSHKWINQSKYRSLFHALALFNRNLILNNENIETETKALLLMPDTEDQINWIFKEINHIADDNDPFIVLVSLWLDNLAFFICESPQFDTLPIMCHTNQYIDRKYVITDQFKFYLTQLEQDNVPQVIFTKKQLFYIKTCSFLLGSYLVAKPQNYIFIAEEVLDHIGDQYLKIINIHSHTMASWSKELTICITYLTNLVCICCCWSGETSMPIKTLFSTEQISNDLIQGLIRIVCYESFHEEIQNEQLHDELSLIESILKFFLIMLQTQNTSYYFRSNIFLPEILLTLAESSSHERYSLCAYAVLGEILTDEKLKDLKFTDSIYAFFLNLLEKGWHHPLKIFKRMPVIYLLRGISSLSKCDAVQQRVADGHSISLFIEMSDEYPIAYDIIWAFSFNKDIQQQLRSNVPFMSKLIQLAKQSENEQMRKTIDGILWNLELNHENHPIDDKHNKKVFDIMISYSHKEKALCKQIYDELIKAGYRVWIDFDQMHGNVMDAMTQAIEQSNTVIICMSEQYRKSNYCRAEAQYAFQRERKIVPILLQKQYKPDGWLLFIIGQLLYVDFNKYEFARAMEMLFKELKVTEIANINTVNVELKQDTLIIPLAVEVSSSKLVLSPILPEKISDWTQAQTQQWLIQHNLVQMSRLLVDCNGLEGIESAQTNNIDPKRSQPRQGLGINLVDPYYAFNPDYMGGNMPNVPLYQDSLDPNRPSSCRCSCGYMSFAPPITCMHVQSCVSYCLQMYPGHCTLINTYGCCGSSCRYFQSESLDNRYCLCNCAGQQYLNPVDQCTSSQGCLTKCLANFPQICIPIATQACCGQDCKSYSQAVADSCACRCRGNTYYPSPKCMNPEGCVSTCMTTYGDCTYSETEGCCGAACAAYIPTCSCSCGPEFRTMTSIPCQSSRSCVETCMSSYGACTQDNTQACCGNDCINGFPSCTCMCGANTIITLPMSCGSAEQCVRTCLQSVAQCNVANVRGCCGSDCAPFFPTCQCQCGSGVYYASITCASAEQCTNACISQYGYLCSPTNTIGCCNGTFCTKRNRFLGVSHAHTFQSAR</sequence>
<evidence type="ECO:0000259" key="1">
    <source>
        <dbReference type="PROSITE" id="PS50104"/>
    </source>
</evidence>
<evidence type="ECO:0000313" key="2">
    <source>
        <dbReference type="EMBL" id="CAF3939797.1"/>
    </source>
</evidence>
<dbReference type="GO" id="GO:0007165">
    <property type="term" value="P:signal transduction"/>
    <property type="evidence" value="ECO:0007669"/>
    <property type="project" value="InterPro"/>
</dbReference>
<dbReference type="Pfam" id="PF13676">
    <property type="entry name" value="TIR_2"/>
    <property type="match status" value="1"/>
</dbReference>
<organism evidence="2 3">
    <name type="scientific">Rotaria magnacalcarata</name>
    <dbReference type="NCBI Taxonomy" id="392030"/>
    <lineage>
        <taxon>Eukaryota</taxon>
        <taxon>Metazoa</taxon>
        <taxon>Spiralia</taxon>
        <taxon>Gnathifera</taxon>
        <taxon>Rotifera</taxon>
        <taxon>Eurotatoria</taxon>
        <taxon>Bdelloidea</taxon>
        <taxon>Philodinida</taxon>
        <taxon>Philodinidae</taxon>
        <taxon>Rotaria</taxon>
    </lineage>
</organism>
<dbReference type="InterPro" id="IPR035897">
    <property type="entry name" value="Toll_tir_struct_dom_sf"/>
</dbReference>
<feature type="domain" description="TIR" evidence="1">
    <location>
        <begin position="677"/>
        <end position="807"/>
    </location>
</feature>
<reference evidence="2" key="1">
    <citation type="submission" date="2021-02" db="EMBL/GenBank/DDBJ databases">
        <authorList>
            <person name="Nowell W R."/>
        </authorList>
    </citation>
    <scope>NUCLEOTIDE SEQUENCE</scope>
</reference>
<evidence type="ECO:0000313" key="3">
    <source>
        <dbReference type="Proteomes" id="UP000676336"/>
    </source>
</evidence>
<proteinExistence type="predicted"/>
<comment type="caution">
    <text evidence="2">The sequence shown here is derived from an EMBL/GenBank/DDBJ whole genome shotgun (WGS) entry which is preliminary data.</text>
</comment>
<gene>
    <name evidence="2" type="ORF">SMN809_LOCUS8661</name>
</gene>
<dbReference type="Proteomes" id="UP000676336">
    <property type="component" value="Unassembled WGS sequence"/>
</dbReference>
<dbReference type="PANTHER" id="PTHR46270:SF2">
    <property type="entry name" value="TIR DOMAIN-CONTAINING PROTEIN"/>
    <property type="match status" value="1"/>
</dbReference>
<dbReference type="PROSITE" id="PS50104">
    <property type="entry name" value="TIR"/>
    <property type="match status" value="1"/>
</dbReference>
<dbReference type="EMBL" id="CAJOBI010002691">
    <property type="protein sequence ID" value="CAF3939797.1"/>
    <property type="molecule type" value="Genomic_DNA"/>
</dbReference>
<dbReference type="PANTHER" id="PTHR46270">
    <property type="entry name" value="ARMADILLO-TYPE FOLD-RELATED"/>
    <property type="match status" value="1"/>
</dbReference>
<dbReference type="SUPFAM" id="SSF52200">
    <property type="entry name" value="Toll/Interleukin receptor TIR domain"/>
    <property type="match status" value="1"/>
</dbReference>
<dbReference type="Gene3D" id="3.40.50.10140">
    <property type="entry name" value="Toll/interleukin-1 receptor homology (TIR) domain"/>
    <property type="match status" value="1"/>
</dbReference>
<accession>A0A8S2M5I6</accession>
<feature type="non-terminal residue" evidence="2">
    <location>
        <position position="1"/>
    </location>
</feature>
<dbReference type="InterPro" id="IPR013761">
    <property type="entry name" value="SAM/pointed_sf"/>
</dbReference>
<dbReference type="SUPFAM" id="SSF47769">
    <property type="entry name" value="SAM/Pointed domain"/>
    <property type="match status" value="1"/>
</dbReference>
<dbReference type="AlphaFoldDB" id="A0A8S2M5I6"/>
<dbReference type="InterPro" id="IPR000157">
    <property type="entry name" value="TIR_dom"/>
</dbReference>
<protein>
    <recommendedName>
        <fullName evidence="1">TIR domain-containing protein</fullName>
    </recommendedName>
</protein>
<name>A0A8S2M5I6_9BILA</name>